<gene>
    <name evidence="1" type="ORF">SY85_10850</name>
</gene>
<name>A0A172TVB7_9BACT</name>
<evidence type="ECO:0000313" key="2">
    <source>
        <dbReference type="Proteomes" id="UP000077177"/>
    </source>
</evidence>
<dbReference type="PATRIC" id="fig|1492898.3.peg.2341"/>
<dbReference type="AlphaFoldDB" id="A0A172TVB7"/>
<dbReference type="PANTHER" id="PTHR28037">
    <property type="entry name" value="ALCOHOL O-ACETYLTRANSFERASE 1-RELATED"/>
    <property type="match status" value="1"/>
</dbReference>
<proteinExistence type="predicted"/>
<dbReference type="EMBL" id="CP011390">
    <property type="protein sequence ID" value="ANE50926.1"/>
    <property type="molecule type" value="Genomic_DNA"/>
</dbReference>
<accession>A0A172TVB7</accession>
<dbReference type="InterPro" id="IPR052058">
    <property type="entry name" value="Alcohol_O-acetyltransferase"/>
</dbReference>
<dbReference type="RefSeq" id="WP_066404394.1">
    <property type="nucleotide sequence ID" value="NZ_CP011390.1"/>
</dbReference>
<evidence type="ECO:0000313" key="1">
    <source>
        <dbReference type="EMBL" id="ANE50926.1"/>
    </source>
</evidence>
<protein>
    <recommendedName>
        <fullName evidence="3">Alcohol acetyltransferase</fullName>
    </recommendedName>
</protein>
<dbReference type="OrthoDB" id="4876345at2"/>
<reference evidence="1 2" key="2">
    <citation type="journal article" date="2016" name="Int. J. Syst. Evol. Microbiol.">
        <title>Flavisolibacter tropicus sp. nov., isolated from tropical soil.</title>
        <authorList>
            <person name="Lee J.J."/>
            <person name="Kang M.S."/>
            <person name="Kim G.S."/>
            <person name="Lee C.S."/>
            <person name="Lim S."/>
            <person name="Lee J."/>
            <person name="Roh S.H."/>
            <person name="Kang H."/>
            <person name="Ha J.M."/>
            <person name="Bae S."/>
            <person name="Jung H.Y."/>
            <person name="Kim M.K."/>
        </authorList>
    </citation>
    <scope>NUCLEOTIDE SEQUENCE [LARGE SCALE GENOMIC DNA]</scope>
    <source>
        <strain evidence="1 2">LCS9</strain>
    </source>
</reference>
<dbReference type="Proteomes" id="UP000077177">
    <property type="component" value="Chromosome"/>
</dbReference>
<dbReference type="KEGG" id="fla:SY85_10850"/>
<keyword evidence="2" id="KW-1185">Reference proteome</keyword>
<sequence length="426" mass="49070">MIEAISNTNDFWLRLDNAAKIYPAVKDKELTSVFRIAVELKERIKAKPFLEAVQAIEERFPYYKVTLKAGFFWYYLQPHSLPIAVKPDHTLPCRAFGKREPMFRVLVKDNKISVEFSHILTDGTGALEFLKTLLITYFEKCGLHFSTALSFFHPEETPSAEEYEDAYNKYFKKIDAHPVKGPRAFHVPFPLKRTPRFEVLSAVVPMEAITQKAKAYQVSLTEYLTAVYLHSLQQIFNQLPTFKKRTSHKILRIEVPVNLRKLFPSRTMRNFSLYVLPGIDLRLGQYTFEEIIKTVYHQMQLETDKKLISKMISKNVGGEKSQFLRRVPLWIKSFILSKLYARGTQQYSGVITNLGKINLGPDINSLIHKFIFIPPPPNQIIKVNCGIAGFDNQLVLTFGNITQSKELERQFLTFLTAQGIPVSIIK</sequence>
<dbReference type="STRING" id="1492898.SY85_10850"/>
<reference evidence="2" key="1">
    <citation type="submission" date="2015-01" db="EMBL/GenBank/DDBJ databases">
        <title>Flavisolibacter sp./LCS9/ whole genome sequencing.</title>
        <authorList>
            <person name="Kim M.K."/>
            <person name="Srinivasan S."/>
            <person name="Lee J.-J."/>
        </authorList>
    </citation>
    <scope>NUCLEOTIDE SEQUENCE [LARGE SCALE GENOMIC DNA]</scope>
    <source>
        <strain evidence="2">LCS9</strain>
    </source>
</reference>
<evidence type="ECO:0008006" key="3">
    <source>
        <dbReference type="Google" id="ProtNLM"/>
    </source>
</evidence>
<organism evidence="1 2">
    <name type="scientific">Flavisolibacter tropicus</name>
    <dbReference type="NCBI Taxonomy" id="1492898"/>
    <lineage>
        <taxon>Bacteria</taxon>
        <taxon>Pseudomonadati</taxon>
        <taxon>Bacteroidota</taxon>
        <taxon>Chitinophagia</taxon>
        <taxon>Chitinophagales</taxon>
        <taxon>Chitinophagaceae</taxon>
        <taxon>Flavisolibacter</taxon>
    </lineage>
</organism>
<dbReference type="PANTHER" id="PTHR28037:SF1">
    <property type="entry name" value="ALCOHOL O-ACETYLTRANSFERASE 1-RELATED"/>
    <property type="match status" value="1"/>
</dbReference>